<reference evidence="5" key="1">
    <citation type="submission" date="2016-07" db="EMBL/GenBank/DDBJ databases">
        <authorList>
            <person name="Florea S."/>
            <person name="Webb J.S."/>
            <person name="Jaromczyk J."/>
            <person name="Schardl C.L."/>
        </authorList>
    </citation>
    <scope>NUCLEOTIDE SEQUENCE [LARGE SCALE GENOMIC DNA]</scope>
    <source>
        <strain evidence="5">IPBSL-7</strain>
    </source>
</reference>
<dbReference type="PROSITE" id="PS52004">
    <property type="entry name" value="KS3_2"/>
    <property type="match status" value="1"/>
</dbReference>
<sequence>MSQTVVITGLGATTPLGGDVESTWAGLLAGRSGVVALTEEWAQELPTRIAAKAAVEPTEVIDRVEARKLDRSTQLMQVAGLAAWADAGFGLGADNPVDPDRLGVVCATGIGGLHSLLSNWDVMKEKGVRRVSPFTIPMLMANAPAANLGLKVHARAGVHTPVSACASSNEAISLGLDMIRLGRADVVLVGGGEAVIHPLPIGAFGQMQALSRRNDEPERASRPWDVDRDGFVLGEGAALMVIETLESAKARGAKIYGTLAGAGITADSHDLVQPDPDGYGQSQAMIKGLREAGLTARDIVHINAHGTSTPQGDVTEAGSIRTALGTDVEHVVVTSTKSMTGHLLGGAGALETVATVLALRERMVPGTINVDRIEPDLGIDVATSNRPLPQGDLAAVNNSFGFGGHNVAIVVTNENITA</sequence>
<dbReference type="FunFam" id="3.40.47.10:FF:000018">
    <property type="entry name" value="3-oxoacyl-[acyl-carrier-protein] synthase 2"/>
    <property type="match status" value="1"/>
</dbReference>
<protein>
    <submittedName>
        <fullName evidence="4">Beta-ketoacyl-[acyl-carrier-protein] synthase II</fullName>
    </submittedName>
</protein>
<evidence type="ECO:0000256" key="1">
    <source>
        <dbReference type="ARBA" id="ARBA00008467"/>
    </source>
</evidence>
<dbReference type="Pfam" id="PF00109">
    <property type="entry name" value="ketoacyl-synt"/>
    <property type="match status" value="1"/>
</dbReference>
<dbReference type="Proteomes" id="UP000093501">
    <property type="component" value="Unassembled WGS sequence"/>
</dbReference>
<dbReference type="GO" id="GO:0006633">
    <property type="term" value="P:fatty acid biosynthetic process"/>
    <property type="evidence" value="ECO:0007669"/>
    <property type="project" value="TreeGrafter"/>
</dbReference>
<keyword evidence="5" id="KW-1185">Reference proteome</keyword>
<keyword evidence="2 3" id="KW-0808">Transferase</keyword>
<evidence type="ECO:0000313" key="5">
    <source>
        <dbReference type="Proteomes" id="UP000093501"/>
    </source>
</evidence>
<dbReference type="PANTHER" id="PTHR11712">
    <property type="entry name" value="POLYKETIDE SYNTHASE-RELATED"/>
    <property type="match status" value="1"/>
</dbReference>
<name>A0A1C0AK48_9ACTN</name>
<dbReference type="InterPro" id="IPR000794">
    <property type="entry name" value="Beta-ketoacyl_synthase"/>
</dbReference>
<dbReference type="NCBIfam" id="NF005589">
    <property type="entry name" value="PRK07314.1"/>
    <property type="match status" value="1"/>
</dbReference>
<dbReference type="InterPro" id="IPR014030">
    <property type="entry name" value="Ketoacyl_synth_N"/>
</dbReference>
<proteinExistence type="inferred from homology"/>
<dbReference type="RefSeq" id="WP_068752096.1">
    <property type="nucleotide sequence ID" value="NZ_JBDXXE010000001.1"/>
</dbReference>
<dbReference type="InterPro" id="IPR014031">
    <property type="entry name" value="Ketoacyl_synth_C"/>
</dbReference>
<dbReference type="CDD" id="cd00834">
    <property type="entry name" value="KAS_I_II"/>
    <property type="match status" value="1"/>
</dbReference>
<comment type="caution">
    <text evidence="4">The sequence shown here is derived from an EMBL/GenBank/DDBJ whole genome shotgun (WGS) entry which is preliminary data.</text>
</comment>
<evidence type="ECO:0000313" key="4">
    <source>
        <dbReference type="EMBL" id="OCL32990.1"/>
    </source>
</evidence>
<dbReference type="GO" id="GO:0005829">
    <property type="term" value="C:cytosol"/>
    <property type="evidence" value="ECO:0007669"/>
    <property type="project" value="TreeGrafter"/>
</dbReference>
<accession>A0A1C0AK48</accession>
<dbReference type="Pfam" id="PF02801">
    <property type="entry name" value="Ketoacyl-synt_C"/>
    <property type="match status" value="1"/>
</dbReference>
<dbReference type="SMART" id="SM00825">
    <property type="entry name" value="PKS_KS"/>
    <property type="match status" value="1"/>
</dbReference>
<dbReference type="GO" id="GO:0004315">
    <property type="term" value="F:3-oxoacyl-[acyl-carrier-protein] synthase activity"/>
    <property type="evidence" value="ECO:0007669"/>
    <property type="project" value="TreeGrafter"/>
</dbReference>
<comment type="similarity">
    <text evidence="1 3">Belongs to the thiolase-like superfamily. Beta-ketoacyl-ACP synthases family.</text>
</comment>
<dbReference type="InterPro" id="IPR016039">
    <property type="entry name" value="Thiolase-like"/>
</dbReference>
<dbReference type="EMBL" id="MBQD01000023">
    <property type="protein sequence ID" value="OCL32990.1"/>
    <property type="molecule type" value="Genomic_DNA"/>
</dbReference>
<dbReference type="SUPFAM" id="SSF53901">
    <property type="entry name" value="Thiolase-like"/>
    <property type="match status" value="2"/>
</dbReference>
<dbReference type="AlphaFoldDB" id="A0A1C0AK48"/>
<gene>
    <name evidence="4" type="ORF">BCR15_06805</name>
</gene>
<dbReference type="InterPro" id="IPR020841">
    <property type="entry name" value="PKS_Beta-ketoAc_synthase_dom"/>
</dbReference>
<dbReference type="Gene3D" id="3.40.47.10">
    <property type="match status" value="1"/>
</dbReference>
<dbReference type="PANTHER" id="PTHR11712:SF336">
    <property type="entry name" value="3-OXOACYL-[ACYL-CARRIER-PROTEIN] SYNTHASE, MITOCHONDRIAL"/>
    <property type="match status" value="1"/>
</dbReference>
<evidence type="ECO:0000256" key="2">
    <source>
        <dbReference type="ARBA" id="ARBA00022679"/>
    </source>
</evidence>
<organism evidence="4 5">
    <name type="scientific">Tessaracoccus lapidicaptus</name>
    <dbReference type="NCBI Taxonomy" id="1427523"/>
    <lineage>
        <taxon>Bacteria</taxon>
        <taxon>Bacillati</taxon>
        <taxon>Actinomycetota</taxon>
        <taxon>Actinomycetes</taxon>
        <taxon>Propionibacteriales</taxon>
        <taxon>Propionibacteriaceae</taxon>
        <taxon>Tessaracoccus</taxon>
    </lineage>
</organism>
<evidence type="ECO:0000256" key="3">
    <source>
        <dbReference type="RuleBase" id="RU003694"/>
    </source>
</evidence>